<keyword evidence="10" id="KW-1185">Reference proteome</keyword>
<evidence type="ECO:0000313" key="9">
    <source>
        <dbReference type="EMBL" id="MDY0408676.1"/>
    </source>
</evidence>
<dbReference type="NCBIfam" id="NF003413">
    <property type="entry name" value="PRK04778.1-7"/>
    <property type="match status" value="1"/>
</dbReference>
<evidence type="ECO:0000256" key="8">
    <source>
        <dbReference type="HAMAP-Rule" id="MF_00728"/>
    </source>
</evidence>
<dbReference type="HAMAP" id="MF_00728">
    <property type="entry name" value="EzrA"/>
    <property type="match status" value="1"/>
</dbReference>
<keyword evidence="6 8" id="KW-0717">Septation</keyword>
<keyword evidence="1 8" id="KW-0132">Cell division</keyword>
<organism evidence="9 10">
    <name type="scientific">Paracerasibacillus soli</name>
    <dbReference type="NCBI Taxonomy" id="480284"/>
    <lineage>
        <taxon>Bacteria</taxon>
        <taxon>Bacillati</taxon>
        <taxon>Bacillota</taxon>
        <taxon>Bacilli</taxon>
        <taxon>Bacillales</taxon>
        <taxon>Bacillaceae</taxon>
        <taxon>Paracerasibacillus</taxon>
    </lineage>
</organism>
<dbReference type="InterPro" id="IPR010379">
    <property type="entry name" value="EzrA"/>
</dbReference>
<evidence type="ECO:0000256" key="6">
    <source>
        <dbReference type="ARBA" id="ARBA00023210"/>
    </source>
</evidence>
<dbReference type="Proteomes" id="UP001275315">
    <property type="component" value="Unassembled WGS sequence"/>
</dbReference>
<keyword evidence="7 8" id="KW-0131">Cell cycle</keyword>
<keyword evidence="2 8" id="KW-0812">Transmembrane</keyword>
<keyword evidence="3 8" id="KW-1133">Transmembrane helix</keyword>
<feature type="topological domain" description="Cytoplasmic" evidence="8">
    <location>
        <begin position="22"/>
        <end position="562"/>
    </location>
</feature>
<evidence type="ECO:0000256" key="3">
    <source>
        <dbReference type="ARBA" id="ARBA00022989"/>
    </source>
</evidence>
<reference evidence="9 10" key="1">
    <citation type="submission" date="2023-10" db="EMBL/GenBank/DDBJ databases">
        <title>Virgibacillus soli CC-YMP-6 genome.</title>
        <authorList>
            <person name="Miliotis G."/>
            <person name="Sengupta P."/>
            <person name="Hameed A."/>
            <person name="Chuvochina M."/>
            <person name="Mcdonagh F."/>
            <person name="Simpson A.C."/>
            <person name="Singh N.K."/>
            <person name="Rekha P.D."/>
            <person name="Raman K."/>
            <person name="Hugenholtz P."/>
            <person name="Venkateswaran K."/>
        </authorList>
    </citation>
    <scope>NUCLEOTIDE SEQUENCE [LARGE SCALE GENOMIC DNA]</scope>
    <source>
        <strain evidence="9 10">CC-YMP-6</strain>
    </source>
</reference>
<accession>A0ABU5CQQ2</accession>
<evidence type="ECO:0000256" key="2">
    <source>
        <dbReference type="ARBA" id="ARBA00022692"/>
    </source>
</evidence>
<comment type="similarity">
    <text evidence="8">Belongs to the EzrA family.</text>
</comment>
<feature type="topological domain" description="Extracellular" evidence="8">
    <location>
        <begin position="1"/>
        <end position="2"/>
    </location>
</feature>
<evidence type="ECO:0000256" key="4">
    <source>
        <dbReference type="ARBA" id="ARBA00023054"/>
    </source>
</evidence>
<evidence type="ECO:0000256" key="5">
    <source>
        <dbReference type="ARBA" id="ARBA00023136"/>
    </source>
</evidence>
<comment type="caution">
    <text evidence="9">The sequence shown here is derived from an EMBL/GenBank/DDBJ whole genome shotgun (WGS) entry which is preliminary data.</text>
</comment>
<sequence>MEFIIGGILVIIAILIAGLIFRKRIYDEVDQLDNRKMEIVNRNVASEIARIKKLNLSGETQDKFEMWKDKWETIVTNELPNLEEQLFDAEEAADRYRFPTAKKLLQKIASTLKEIEQDIDTIIAELDELIDTEKTSRMEVEQIVPELSQLKKQLTQQFYQYGKAGNKFEANIKTLEERTNYYFELVNTGNYLAAKEHVEEVKVDFEKLKESFEEYPSIFKACSHHLPSELDELSNGLHSMKEDGYRVEHLGFEKEIQQYKQRLQDCEKELEQAEIKEAKKVVAELEIRIKEMYQLLEKEALAKNYVDSHVKSYESALSETASTLESTRLEVDEIKQTYYLDDMDMEKYLSLDKAITQLQNQFSELTRNLTDDQTAHSTLREQLESGFKQIEELRARHEEFKEGLLNLRQDEIKAKAQLSEMREQLQSTYRKLKKSNIPGIPEFILNIMENAQEKNQYVFQVLEKKPLDIAEVQQALNEAKLMIDQLIEQTDFMLDQAYFTEHVIQYANRYRSKDPVLAAKLAESERLFRTYEYESALEEAVKAVEEVEPGAIKKIEQMQEIL</sequence>
<evidence type="ECO:0000313" key="10">
    <source>
        <dbReference type="Proteomes" id="UP001275315"/>
    </source>
</evidence>
<comment type="function">
    <text evidence="8">Negative regulator of FtsZ ring formation; modulates the frequency and position of FtsZ ring formation. Inhibits FtsZ ring formation at polar sites. Interacts either with FtsZ or with one of its binding partners to promote depolymerization.</text>
</comment>
<feature type="coiled-coil region" evidence="8">
    <location>
        <begin position="105"/>
        <end position="132"/>
    </location>
</feature>
<evidence type="ECO:0000256" key="1">
    <source>
        <dbReference type="ARBA" id="ARBA00022618"/>
    </source>
</evidence>
<keyword evidence="4 8" id="KW-0175">Coiled coil</keyword>
<dbReference type="Pfam" id="PF06160">
    <property type="entry name" value="EzrA"/>
    <property type="match status" value="1"/>
</dbReference>
<protein>
    <recommendedName>
        <fullName evidence="8">Septation ring formation regulator EzrA</fullName>
    </recommendedName>
</protein>
<dbReference type="EMBL" id="JAWDIQ010000001">
    <property type="protein sequence ID" value="MDY0408676.1"/>
    <property type="molecule type" value="Genomic_DNA"/>
</dbReference>
<keyword evidence="8" id="KW-1003">Cell membrane</keyword>
<name>A0ABU5CQQ2_9BACI</name>
<keyword evidence="5 8" id="KW-0472">Membrane</keyword>
<feature type="coiled-coil region" evidence="8">
    <location>
        <begin position="249"/>
        <end position="295"/>
    </location>
</feature>
<evidence type="ECO:0000256" key="7">
    <source>
        <dbReference type="ARBA" id="ARBA00023306"/>
    </source>
</evidence>
<comment type="subcellular location">
    <subcellularLocation>
        <location evidence="8">Cell membrane</location>
        <topology evidence="8">Single-pass membrane protein</topology>
    </subcellularLocation>
    <text evidence="8">Colocalized with FtsZ to the nascent septal site.</text>
</comment>
<proteinExistence type="inferred from homology"/>
<feature type="coiled-coil region" evidence="8">
    <location>
        <begin position="348"/>
        <end position="435"/>
    </location>
</feature>
<dbReference type="RefSeq" id="WP_320379389.1">
    <property type="nucleotide sequence ID" value="NZ_JAWDIQ010000001.1"/>
</dbReference>
<gene>
    <name evidence="8 9" type="primary">ezrA</name>
    <name evidence="9" type="ORF">RWD45_09070</name>
</gene>